<feature type="transmembrane region" description="Helical" evidence="7">
    <location>
        <begin position="93"/>
        <end position="114"/>
    </location>
</feature>
<evidence type="ECO:0000256" key="6">
    <source>
        <dbReference type="ARBA" id="ARBA00023136"/>
    </source>
</evidence>
<dbReference type="PANTHER" id="PTHR43005">
    <property type="entry name" value="BLR7065 PROTEIN"/>
    <property type="match status" value="1"/>
</dbReference>
<dbReference type="GO" id="GO:0055085">
    <property type="term" value="P:transmembrane transport"/>
    <property type="evidence" value="ECO:0007669"/>
    <property type="project" value="InterPro"/>
</dbReference>
<keyword evidence="3" id="KW-1003">Cell membrane</keyword>
<feature type="transmembrane region" description="Helical" evidence="7">
    <location>
        <begin position="30"/>
        <end position="52"/>
    </location>
</feature>
<keyword evidence="4 7" id="KW-0812">Transmembrane</keyword>
<evidence type="ECO:0000256" key="4">
    <source>
        <dbReference type="ARBA" id="ARBA00022692"/>
    </source>
</evidence>
<dbReference type="Proteomes" id="UP000189935">
    <property type="component" value="Chromosome I"/>
</dbReference>
<dbReference type="OrthoDB" id="9805778at2"/>
<evidence type="ECO:0000256" key="3">
    <source>
        <dbReference type="ARBA" id="ARBA00022475"/>
    </source>
</evidence>
<name>A0A1M6X4U1_9BRAD</name>
<evidence type="ECO:0000259" key="8">
    <source>
        <dbReference type="PROSITE" id="PS50928"/>
    </source>
</evidence>
<dbReference type="InterPro" id="IPR000515">
    <property type="entry name" value="MetI-like"/>
</dbReference>
<comment type="similarity">
    <text evidence="7">Belongs to the binding-protein-dependent transport system permease family.</text>
</comment>
<evidence type="ECO:0000256" key="7">
    <source>
        <dbReference type="RuleBase" id="RU363032"/>
    </source>
</evidence>
<evidence type="ECO:0000256" key="5">
    <source>
        <dbReference type="ARBA" id="ARBA00022989"/>
    </source>
</evidence>
<proteinExistence type="inferred from homology"/>
<dbReference type="PANTHER" id="PTHR43005:SF1">
    <property type="entry name" value="SPERMIDINE_PUTRESCINE TRANSPORT SYSTEM PERMEASE PROTEIN"/>
    <property type="match status" value="1"/>
</dbReference>
<feature type="transmembrane region" description="Helical" evidence="7">
    <location>
        <begin position="126"/>
        <end position="147"/>
    </location>
</feature>
<dbReference type="GO" id="GO:0005886">
    <property type="term" value="C:plasma membrane"/>
    <property type="evidence" value="ECO:0007669"/>
    <property type="project" value="UniProtKB-SubCell"/>
</dbReference>
<accession>A0A1M6X4U1</accession>
<keyword evidence="5 7" id="KW-1133">Transmembrane helix</keyword>
<gene>
    <name evidence="9" type="ORF">SAMN05444159_4761</name>
</gene>
<evidence type="ECO:0000256" key="1">
    <source>
        <dbReference type="ARBA" id="ARBA00004651"/>
    </source>
</evidence>
<sequence length="310" mass="34102">MSAHSEPIPLRATRRRLLPALRDWSEREEVFSLLMILPPMAFLVALVGYPFIYGIVLSLENRPVAQPGTFIGLGNFVTNFHDPTFWQVVQNTFVYTAAATLLKMVGGLGLALVMNQAFRMKNLVRAVLLLPFIVPTVLSTIAWMWILDPSFSVINWLLVHGGLAERGPSWLGNPALAMTSLIVVNTWRGLPFYAITLLAGLQTIPPELYEAATIDGAGAFDRFRYVTLPLLKPVVFIVTMFSLIFTFSDFQLVYVLTRGGPANATHLFATYAFDIAMSGGQFGLGASVALAMLPPLALLIIALALYLRRA</sequence>
<keyword evidence="6 7" id="KW-0472">Membrane</keyword>
<dbReference type="Pfam" id="PF00528">
    <property type="entry name" value="BPD_transp_1"/>
    <property type="match status" value="1"/>
</dbReference>
<feature type="transmembrane region" description="Helical" evidence="7">
    <location>
        <begin position="230"/>
        <end position="248"/>
    </location>
</feature>
<evidence type="ECO:0000313" key="10">
    <source>
        <dbReference type="Proteomes" id="UP000189935"/>
    </source>
</evidence>
<keyword evidence="2 7" id="KW-0813">Transport</keyword>
<dbReference type="CDD" id="cd06261">
    <property type="entry name" value="TM_PBP2"/>
    <property type="match status" value="1"/>
</dbReference>
<protein>
    <submittedName>
        <fullName evidence="9">Carbohydrate ABC transporter membrane protein 1, CUT1 family</fullName>
    </submittedName>
</protein>
<evidence type="ECO:0000256" key="2">
    <source>
        <dbReference type="ARBA" id="ARBA00022448"/>
    </source>
</evidence>
<dbReference type="SUPFAM" id="SSF161098">
    <property type="entry name" value="MetI-like"/>
    <property type="match status" value="1"/>
</dbReference>
<dbReference type="AlphaFoldDB" id="A0A1M6X4U1"/>
<dbReference type="PROSITE" id="PS50928">
    <property type="entry name" value="ABC_TM1"/>
    <property type="match status" value="1"/>
</dbReference>
<comment type="subcellular location">
    <subcellularLocation>
        <location evidence="1 7">Cell membrane</location>
        <topology evidence="1 7">Multi-pass membrane protein</topology>
    </subcellularLocation>
</comment>
<dbReference type="EMBL" id="LT670844">
    <property type="protein sequence ID" value="SHL00926.1"/>
    <property type="molecule type" value="Genomic_DNA"/>
</dbReference>
<feature type="transmembrane region" description="Helical" evidence="7">
    <location>
        <begin position="282"/>
        <end position="307"/>
    </location>
</feature>
<dbReference type="InterPro" id="IPR035906">
    <property type="entry name" value="MetI-like_sf"/>
</dbReference>
<reference evidence="9 10" key="1">
    <citation type="submission" date="2016-11" db="EMBL/GenBank/DDBJ databases">
        <authorList>
            <person name="Jaros S."/>
            <person name="Januszkiewicz K."/>
            <person name="Wedrychowicz H."/>
        </authorList>
    </citation>
    <scope>NUCLEOTIDE SEQUENCE [LARGE SCALE GENOMIC DNA]</scope>
    <source>
        <strain evidence="9 10">GAS499</strain>
    </source>
</reference>
<feature type="domain" description="ABC transmembrane type-1" evidence="8">
    <location>
        <begin position="89"/>
        <end position="305"/>
    </location>
</feature>
<organism evidence="9 10">
    <name type="scientific">Bradyrhizobium lablabi</name>
    <dbReference type="NCBI Taxonomy" id="722472"/>
    <lineage>
        <taxon>Bacteria</taxon>
        <taxon>Pseudomonadati</taxon>
        <taxon>Pseudomonadota</taxon>
        <taxon>Alphaproteobacteria</taxon>
        <taxon>Hyphomicrobiales</taxon>
        <taxon>Nitrobacteraceae</taxon>
        <taxon>Bradyrhizobium</taxon>
    </lineage>
</organism>
<evidence type="ECO:0000313" key="9">
    <source>
        <dbReference type="EMBL" id="SHL00926.1"/>
    </source>
</evidence>
<dbReference type="Gene3D" id="1.10.3720.10">
    <property type="entry name" value="MetI-like"/>
    <property type="match status" value="1"/>
</dbReference>